<keyword evidence="4" id="KW-1185">Reference proteome</keyword>
<dbReference type="AlphaFoldDB" id="A0AAD2PXV8"/>
<feature type="compositionally biased region" description="Low complexity" evidence="1">
    <location>
        <begin position="241"/>
        <end position="252"/>
    </location>
</feature>
<dbReference type="Gene3D" id="3.40.50.1820">
    <property type="entry name" value="alpha/beta hydrolase"/>
    <property type="match status" value="1"/>
</dbReference>
<sequence length="284" mass="29852">MHESKIGVVLYGGGLVDPRGYSVLAERLASRYGFHTVIPIFAADVAFAFGTCDSGRLDMAKAEFPLVEKWVLAGHSFGGVSAVVDSWSRFNRGDEALGGVALMAADIQQNLGCGEIDFSNSTLPMTSISGALDGVLNMTRYAANQQFLSPATQSLDIFGGNHGNFGSYDGSERVAVLGPGQNDGTSLIAPEIQWDLSVAAIAHVASRMGVEMPIKLSMEEDDTMMNNDTSGNSTTECDCPSLGSNGTNSSDTSTAFGLSPAGGATMSNPIFLTVLLLAWLFKQN</sequence>
<evidence type="ECO:0000256" key="1">
    <source>
        <dbReference type="SAM" id="MobiDB-lite"/>
    </source>
</evidence>
<dbReference type="SUPFAM" id="SSF53474">
    <property type="entry name" value="alpha/beta-Hydrolases"/>
    <property type="match status" value="1"/>
</dbReference>
<protein>
    <recommendedName>
        <fullName evidence="2">Alpha/beta hydrolase fold-5 domain-containing protein</fullName>
    </recommendedName>
</protein>
<dbReference type="InterPro" id="IPR029058">
    <property type="entry name" value="AB_hydrolase_fold"/>
</dbReference>
<reference evidence="3" key="1">
    <citation type="submission" date="2023-08" db="EMBL/GenBank/DDBJ databases">
        <authorList>
            <person name="Audoor S."/>
            <person name="Bilcke G."/>
        </authorList>
    </citation>
    <scope>NUCLEOTIDE SEQUENCE</scope>
</reference>
<feature type="domain" description="Alpha/beta hydrolase fold-5" evidence="2">
    <location>
        <begin position="7"/>
        <end position="169"/>
    </location>
</feature>
<proteinExistence type="predicted"/>
<dbReference type="GO" id="GO:0016787">
    <property type="term" value="F:hydrolase activity"/>
    <property type="evidence" value="ECO:0007669"/>
    <property type="project" value="InterPro"/>
</dbReference>
<dbReference type="Pfam" id="PF12695">
    <property type="entry name" value="Abhydrolase_5"/>
    <property type="match status" value="1"/>
</dbReference>
<comment type="caution">
    <text evidence="3">The sequence shown here is derived from an EMBL/GenBank/DDBJ whole genome shotgun (WGS) entry which is preliminary data.</text>
</comment>
<organism evidence="3 4">
    <name type="scientific">Cylindrotheca closterium</name>
    <dbReference type="NCBI Taxonomy" id="2856"/>
    <lineage>
        <taxon>Eukaryota</taxon>
        <taxon>Sar</taxon>
        <taxon>Stramenopiles</taxon>
        <taxon>Ochrophyta</taxon>
        <taxon>Bacillariophyta</taxon>
        <taxon>Bacillariophyceae</taxon>
        <taxon>Bacillariophycidae</taxon>
        <taxon>Bacillariales</taxon>
        <taxon>Bacillariaceae</taxon>
        <taxon>Cylindrotheca</taxon>
    </lineage>
</organism>
<dbReference type="Proteomes" id="UP001295423">
    <property type="component" value="Unassembled WGS sequence"/>
</dbReference>
<evidence type="ECO:0000313" key="4">
    <source>
        <dbReference type="Proteomes" id="UP001295423"/>
    </source>
</evidence>
<feature type="region of interest" description="Disordered" evidence="1">
    <location>
        <begin position="225"/>
        <end position="252"/>
    </location>
</feature>
<dbReference type="InterPro" id="IPR029059">
    <property type="entry name" value="AB_hydrolase_5"/>
</dbReference>
<evidence type="ECO:0000313" key="3">
    <source>
        <dbReference type="EMBL" id="CAJ1968417.1"/>
    </source>
</evidence>
<feature type="compositionally biased region" description="Polar residues" evidence="1">
    <location>
        <begin position="225"/>
        <end position="236"/>
    </location>
</feature>
<gene>
    <name evidence="3" type="ORF">CYCCA115_LOCUS23229</name>
</gene>
<evidence type="ECO:0000259" key="2">
    <source>
        <dbReference type="Pfam" id="PF12695"/>
    </source>
</evidence>
<dbReference type="EMBL" id="CAKOGP040002380">
    <property type="protein sequence ID" value="CAJ1968417.1"/>
    <property type="molecule type" value="Genomic_DNA"/>
</dbReference>
<accession>A0AAD2PXV8</accession>
<name>A0AAD2PXV8_9STRA</name>